<dbReference type="CDD" id="cd00761">
    <property type="entry name" value="Glyco_tranf_GTA_type"/>
    <property type="match status" value="1"/>
</dbReference>
<dbReference type="Pfam" id="PF00535">
    <property type="entry name" value="Glycos_transf_2"/>
    <property type="match status" value="1"/>
</dbReference>
<dbReference type="eggNOG" id="COG0463">
    <property type="taxonomic scope" value="Bacteria"/>
</dbReference>
<protein>
    <submittedName>
        <fullName evidence="2">Glycosyl transferase family 2</fullName>
    </submittedName>
</protein>
<dbReference type="EMBL" id="CP001344">
    <property type="protein sequence ID" value="ACL44525.1"/>
    <property type="molecule type" value="Genomic_DNA"/>
</dbReference>
<dbReference type="Gene3D" id="3.90.550.10">
    <property type="entry name" value="Spore Coat Polysaccharide Biosynthesis Protein SpsA, Chain A"/>
    <property type="match status" value="1"/>
</dbReference>
<dbReference type="InterPro" id="IPR029044">
    <property type="entry name" value="Nucleotide-diphossugar_trans"/>
</dbReference>
<name>B8HV73_CYAP4</name>
<sequence>MSNMPPKVSLGMPVYNGERFIRETLDAILNQTFQNFELIISDNASTDRTATICQEYVAKDPRVRYYRNSQNLGAASNYNRVFELSTGKYFKWAACDDLLLPDYLERCVDILDRFPTAVLCYTQEFFVDESGQPIKEHSELLNLRSPEPHQRFKQYFDLWKERKFAHGNPVFGLIRTEQLIKTPLIGGYVMAEFALLVELLLLGEFYEISEYLFLFRCHTQSSRSILEKSAWEGLASWFDPENQNKIVMPETNLFIQHLKSVNKAQISLYKKAYCYSQLGRWLGWKWKRLTKEIIAASYRRLVSFMEIVSKSRLVWYRQNKALGIGHRNQY</sequence>
<keyword evidence="2" id="KW-0808">Transferase</keyword>
<dbReference type="KEGG" id="cyn:Cyan7425_2164"/>
<dbReference type="PANTHER" id="PTHR22916">
    <property type="entry name" value="GLYCOSYLTRANSFERASE"/>
    <property type="match status" value="1"/>
</dbReference>
<dbReference type="OrthoDB" id="549701at2"/>
<proteinExistence type="predicted"/>
<dbReference type="CAZy" id="GT2">
    <property type="family name" value="Glycosyltransferase Family 2"/>
</dbReference>
<reference evidence="2" key="1">
    <citation type="submission" date="2009-01" db="EMBL/GenBank/DDBJ databases">
        <title>Complete sequence of chromosome Cyanothece sp. PCC 7425.</title>
        <authorList>
            <consortium name="US DOE Joint Genome Institute"/>
            <person name="Lucas S."/>
            <person name="Copeland A."/>
            <person name="Lapidus A."/>
            <person name="Glavina del Rio T."/>
            <person name="Dalin E."/>
            <person name="Tice H."/>
            <person name="Bruce D."/>
            <person name="Goodwin L."/>
            <person name="Pitluck S."/>
            <person name="Sims D."/>
            <person name="Meineke L."/>
            <person name="Brettin T."/>
            <person name="Detter J.C."/>
            <person name="Han C."/>
            <person name="Larimer F."/>
            <person name="Land M."/>
            <person name="Hauser L."/>
            <person name="Kyrpides N."/>
            <person name="Ovchinnikova G."/>
            <person name="Liberton M."/>
            <person name="Stoeckel J."/>
            <person name="Banerjee A."/>
            <person name="Singh A."/>
            <person name="Page L."/>
            <person name="Sato H."/>
            <person name="Zhao L."/>
            <person name="Sherman L."/>
            <person name="Pakrasi H."/>
            <person name="Richardson P."/>
        </authorList>
    </citation>
    <scope>NUCLEOTIDE SEQUENCE</scope>
    <source>
        <strain evidence="2">PCC 7425</strain>
    </source>
</reference>
<dbReference type="HOGENOM" id="CLU_025996_16_0_3"/>
<accession>B8HV73</accession>
<feature type="domain" description="Glycosyltransferase 2-like" evidence="1">
    <location>
        <begin position="9"/>
        <end position="147"/>
    </location>
</feature>
<dbReference type="InterPro" id="IPR001173">
    <property type="entry name" value="Glyco_trans_2-like"/>
</dbReference>
<gene>
    <name evidence="2" type="ordered locus">Cyan7425_2164</name>
</gene>
<dbReference type="PANTHER" id="PTHR22916:SF56">
    <property type="entry name" value="GLYCOSYL TRANSFERASE"/>
    <property type="match status" value="1"/>
</dbReference>
<dbReference type="STRING" id="395961.Cyan7425_2164"/>
<organism evidence="2">
    <name type="scientific">Cyanothece sp. (strain PCC 7425 / ATCC 29141)</name>
    <dbReference type="NCBI Taxonomy" id="395961"/>
    <lineage>
        <taxon>Bacteria</taxon>
        <taxon>Bacillati</taxon>
        <taxon>Cyanobacteriota</taxon>
        <taxon>Cyanophyceae</taxon>
        <taxon>Gomontiellales</taxon>
        <taxon>Cyanothecaceae</taxon>
        <taxon>Cyanothece</taxon>
    </lineage>
</organism>
<evidence type="ECO:0000259" key="1">
    <source>
        <dbReference type="Pfam" id="PF00535"/>
    </source>
</evidence>
<dbReference type="SUPFAM" id="SSF53448">
    <property type="entry name" value="Nucleotide-diphospho-sugar transferases"/>
    <property type="match status" value="1"/>
</dbReference>
<dbReference type="AlphaFoldDB" id="B8HV73"/>
<dbReference type="GO" id="GO:0016740">
    <property type="term" value="F:transferase activity"/>
    <property type="evidence" value="ECO:0007669"/>
    <property type="project" value="UniProtKB-KW"/>
</dbReference>
<evidence type="ECO:0000313" key="2">
    <source>
        <dbReference type="EMBL" id="ACL44525.1"/>
    </source>
</evidence>